<keyword evidence="1" id="KW-0812">Transmembrane</keyword>
<evidence type="ECO:0000313" key="2">
    <source>
        <dbReference type="EMBL" id="VFK47621.1"/>
    </source>
</evidence>
<dbReference type="AlphaFoldDB" id="A0A451AAR3"/>
<keyword evidence="1" id="KW-1133">Transmembrane helix</keyword>
<evidence type="ECO:0000256" key="1">
    <source>
        <dbReference type="SAM" id="Phobius"/>
    </source>
</evidence>
<dbReference type="EMBL" id="CAADFT010000088">
    <property type="protein sequence ID" value="VFK47621.1"/>
    <property type="molecule type" value="Genomic_DNA"/>
</dbReference>
<keyword evidence="1" id="KW-0472">Membrane</keyword>
<proteinExistence type="predicted"/>
<feature type="transmembrane region" description="Helical" evidence="1">
    <location>
        <begin position="30"/>
        <end position="47"/>
    </location>
</feature>
<accession>A0A451AAR3</accession>
<name>A0A451AAR3_9GAMM</name>
<reference evidence="3" key="1">
    <citation type="submission" date="2019-02" db="EMBL/GenBank/DDBJ databases">
        <authorList>
            <person name="Gruber-Vodicka R. H."/>
            <person name="Seah K. B. B."/>
        </authorList>
    </citation>
    <scope>NUCLEOTIDE SEQUENCE</scope>
    <source>
        <strain evidence="2">BECK_BZ125</strain>
        <strain evidence="3">BECK_BZ126</strain>
    </source>
</reference>
<organism evidence="3">
    <name type="scientific">Candidatus Kentrum sp. TC</name>
    <dbReference type="NCBI Taxonomy" id="2126339"/>
    <lineage>
        <taxon>Bacteria</taxon>
        <taxon>Pseudomonadati</taxon>
        <taxon>Pseudomonadota</taxon>
        <taxon>Gammaproteobacteria</taxon>
        <taxon>Candidatus Kentrum</taxon>
    </lineage>
</organism>
<sequence length="204" mass="23292">MQCLGRMKNARRCKNEASFLVCSHHKWQPLAFLLSVITIIGIFGGIYQDVVKPISEEPSAEKSTNPAQEPTSMGYITIPIEIESSWDEYSFLDRKAEFYIVRPESPGTQVVVSSGAAKIEIPEDGMTINNGEKIYISPHNTTKTKVILPKSKKLQGYLNEGGYEIQLVLFDQYGSVFPHMEQRLFDREFLAEGFRYWFRLVLDE</sequence>
<evidence type="ECO:0000313" key="3">
    <source>
        <dbReference type="EMBL" id="VFK63083.1"/>
    </source>
</evidence>
<dbReference type="EMBL" id="CAADFW010000085">
    <property type="protein sequence ID" value="VFK63083.1"/>
    <property type="molecule type" value="Genomic_DNA"/>
</dbReference>
<gene>
    <name evidence="2" type="ORF">BECKTC1821E_GA0114239_108815</name>
    <name evidence="3" type="ORF">BECKTC1821F_GA0114240_108515</name>
</gene>
<protein>
    <submittedName>
        <fullName evidence="3">Uncharacterized protein</fullName>
    </submittedName>
</protein>